<comment type="caution">
    <text evidence="7">The sequence shown here is derived from an EMBL/GenBank/DDBJ whole genome shotgun (WGS) entry which is preliminary data.</text>
</comment>
<dbReference type="EMBL" id="JACEIK010007821">
    <property type="protein sequence ID" value="MCE3050683.1"/>
    <property type="molecule type" value="Genomic_DNA"/>
</dbReference>
<dbReference type="InterPro" id="IPR023278">
    <property type="entry name" value="Ethylene_insens-like_DNA-bd"/>
</dbReference>
<keyword evidence="8" id="KW-1185">Reference proteome</keyword>
<evidence type="ECO:0000313" key="8">
    <source>
        <dbReference type="Proteomes" id="UP000823775"/>
    </source>
</evidence>
<keyword evidence="4" id="KW-0539">Nucleus</keyword>
<sequence>MVDFEEIVEPLSPMSSELVKENQEIDDEEINYDDLKRRMWKDRMRMQMFKASKRDMINSASAAASSLVLDLDDESSDSQAKEEQSRRKKMSRAQDSILKYMVKIMEICKARGFVYGIVPEKGKPVTGSSDSLREWWKEKVRFEQNAPAVIAAFLPKIVEENVLDPHSCMDLLHDLQDTTLGSLLSSLMQHCIPPQRRFPLDKGLAPPWWPTGEEVWWADQGFSQEQGPPPYKKPHDLKKAWKISTSKEDEQENGENVKGNEEEYLALVPKIGNHVNLFDGSASTRKEKRKCVFDNETSNCSFRGKHAINNQKSMDQALHLSTNNFPSLVEAHEEIMAGHGQHDWMNMEIKRSFENYHMAQNANGGSVVENFEGFWGGNVLEQLHYENMNLNDTPSEEDVPHHQTQISIWDLAYEDTSD</sequence>
<evidence type="ECO:0000256" key="1">
    <source>
        <dbReference type="ARBA" id="ARBA00004123"/>
    </source>
</evidence>
<evidence type="ECO:0000256" key="5">
    <source>
        <dbReference type="SAM" id="MobiDB-lite"/>
    </source>
</evidence>
<evidence type="ECO:0000256" key="2">
    <source>
        <dbReference type="ARBA" id="ARBA00009416"/>
    </source>
</evidence>
<evidence type="ECO:0000313" key="7">
    <source>
        <dbReference type="EMBL" id="MCE3050683.1"/>
    </source>
</evidence>
<dbReference type="Gene3D" id="1.10.3180.10">
    <property type="entry name" value="DNA-binding domain of EIN3-like"/>
    <property type="match status" value="2"/>
</dbReference>
<proteinExistence type="inferred from homology"/>
<protein>
    <recommendedName>
        <fullName evidence="6">Ethylene insensitive 3-like DNA-binding domain-containing protein</fullName>
    </recommendedName>
</protein>
<gene>
    <name evidence="7" type="ORF">HAX54_047883</name>
</gene>
<dbReference type="InterPro" id="IPR047091">
    <property type="entry name" value="EIN3-like_DNA-bd"/>
</dbReference>
<comment type="subcellular location">
    <subcellularLocation>
        <location evidence="1">Nucleus</location>
    </subcellularLocation>
</comment>
<dbReference type="InterPro" id="IPR006957">
    <property type="entry name" value="EIN3"/>
</dbReference>
<evidence type="ECO:0000259" key="6">
    <source>
        <dbReference type="Pfam" id="PF04873"/>
    </source>
</evidence>
<dbReference type="Pfam" id="PF04873">
    <property type="entry name" value="EIN3_DNA-bd"/>
    <property type="match status" value="1"/>
</dbReference>
<evidence type="ECO:0000256" key="4">
    <source>
        <dbReference type="ARBA" id="ARBA00023242"/>
    </source>
</evidence>
<evidence type="ECO:0000256" key="3">
    <source>
        <dbReference type="ARBA" id="ARBA00022745"/>
    </source>
</evidence>
<comment type="similarity">
    <text evidence="2">Belongs to the EIN3 family.</text>
</comment>
<reference evidence="7 8" key="1">
    <citation type="journal article" date="2021" name="BMC Genomics">
        <title>Datura genome reveals duplications of psychoactive alkaloid biosynthetic genes and high mutation rate following tissue culture.</title>
        <authorList>
            <person name="Rajewski A."/>
            <person name="Carter-House D."/>
            <person name="Stajich J."/>
            <person name="Litt A."/>
        </authorList>
    </citation>
    <scope>NUCLEOTIDE SEQUENCE [LARGE SCALE GENOMIC DNA]</scope>
    <source>
        <strain evidence="7">AR-01</strain>
    </source>
</reference>
<feature type="domain" description="Ethylene insensitive 3-like DNA-binding" evidence="6">
    <location>
        <begin position="33"/>
        <end position="244"/>
    </location>
</feature>
<keyword evidence="3" id="KW-0936">Ethylene signaling pathway</keyword>
<dbReference type="SUPFAM" id="SSF116768">
    <property type="entry name" value="DNA-binding domain of EIN3-like"/>
    <property type="match status" value="1"/>
</dbReference>
<name>A0ABS8WIQ6_DATST</name>
<dbReference type="Proteomes" id="UP000823775">
    <property type="component" value="Unassembled WGS sequence"/>
</dbReference>
<dbReference type="PANTHER" id="PTHR33305">
    <property type="entry name" value="ETHYLENE INSENSITIVE 3-LIKE 2 PROTEIN"/>
    <property type="match status" value="1"/>
</dbReference>
<accession>A0ABS8WIQ6</accession>
<dbReference type="PANTHER" id="PTHR33305:SF29">
    <property type="entry name" value="ETHYLENE INSENSITIVE 3-LIKE 5 PROTEIN"/>
    <property type="match status" value="1"/>
</dbReference>
<feature type="region of interest" description="Disordered" evidence="5">
    <location>
        <begin position="71"/>
        <end position="90"/>
    </location>
</feature>
<organism evidence="7 8">
    <name type="scientific">Datura stramonium</name>
    <name type="common">Jimsonweed</name>
    <name type="synonym">Common thornapple</name>
    <dbReference type="NCBI Taxonomy" id="4076"/>
    <lineage>
        <taxon>Eukaryota</taxon>
        <taxon>Viridiplantae</taxon>
        <taxon>Streptophyta</taxon>
        <taxon>Embryophyta</taxon>
        <taxon>Tracheophyta</taxon>
        <taxon>Spermatophyta</taxon>
        <taxon>Magnoliopsida</taxon>
        <taxon>eudicotyledons</taxon>
        <taxon>Gunneridae</taxon>
        <taxon>Pentapetalae</taxon>
        <taxon>asterids</taxon>
        <taxon>lamiids</taxon>
        <taxon>Solanales</taxon>
        <taxon>Solanaceae</taxon>
        <taxon>Solanoideae</taxon>
        <taxon>Datureae</taxon>
        <taxon>Datura</taxon>
    </lineage>
</organism>